<dbReference type="InterPro" id="IPR035979">
    <property type="entry name" value="RBD_domain_sf"/>
</dbReference>
<dbReference type="InterPro" id="IPR040446">
    <property type="entry name" value="RRP7"/>
</dbReference>
<evidence type="ECO:0008006" key="8">
    <source>
        <dbReference type="Google" id="ProtNLM"/>
    </source>
</evidence>
<evidence type="ECO:0000259" key="4">
    <source>
        <dbReference type="Pfam" id="PF12923"/>
    </source>
</evidence>
<comment type="similarity">
    <text evidence="1">Belongs to the RRP7 family.</text>
</comment>
<dbReference type="InterPro" id="IPR024326">
    <property type="entry name" value="RRP7_C"/>
</dbReference>
<sequence>MSNIPTTIGDNYAVLPIAIPSTPAYPVTSTYHIYLRQHAPKIPTENDSRSLFVTNLPIDSTDVHIRNVFASLIGVGRVEDVRFDGERDDVIAQKQIETISQSKKRKRGSEIEIDTNLPQGWDRQLRVNGRTAVVLLVDEKSVESALKAIRKTCKSGKESKYPIWGAGTEGKVPALGSARYAKRQELRFPDKLAVQRSVEAFMMDFNSKEEERERERKRLRNVPDEDGFVTVVRGGRTGPARSEAAEEKRREMAEKEERRRKELEDAGFYRWQGREKRKKEVGELVKSGNGMIPNHKGLSLGTPMRDMPVDIWAAEVSPTGARGQSKTMSESGCFDTSSPEGIKDLDYLCPGCQSQEKSGSASSFTHVGMDEIRRPLTKNTIAEGRLKGTLEQQEEKGAEELARKHAAVKNREDEREKETKRITRERRASQGVHERRKELKMEEEEMDAIFEMQMEASMKRHEERRRLLREEYSGFEDEIETNLGD</sequence>
<dbReference type="VEuPathDB" id="FungiDB:MFRU_008g01650"/>
<dbReference type="Pfam" id="PF17799">
    <property type="entry name" value="RRM_Rrp7"/>
    <property type="match status" value="1"/>
</dbReference>
<evidence type="ECO:0000313" key="7">
    <source>
        <dbReference type="Proteomes" id="UP000322873"/>
    </source>
</evidence>
<evidence type="ECO:0000313" key="6">
    <source>
        <dbReference type="EMBL" id="KAA8564990.1"/>
    </source>
</evidence>
<proteinExistence type="inferred from homology"/>
<dbReference type="GO" id="GO:0006364">
    <property type="term" value="P:rRNA processing"/>
    <property type="evidence" value="ECO:0007669"/>
    <property type="project" value="TreeGrafter"/>
</dbReference>
<gene>
    <name evidence="6" type="ORF">EYC84_010759</name>
</gene>
<dbReference type="VEuPathDB" id="FungiDB:MFRU_008g01640"/>
<dbReference type="CDD" id="cd12293">
    <property type="entry name" value="dRRM_Rrp7p"/>
    <property type="match status" value="1"/>
</dbReference>
<keyword evidence="2" id="KW-0175">Coiled coil</keyword>
<dbReference type="Gene3D" id="3.30.70.330">
    <property type="match status" value="1"/>
</dbReference>
<reference evidence="6 7" key="1">
    <citation type="submission" date="2019-06" db="EMBL/GenBank/DDBJ databases">
        <title>Genome Sequence of the Brown Rot Fungal Pathogen Monilinia fructicola.</title>
        <authorList>
            <person name="De Miccolis Angelini R.M."/>
            <person name="Landi L."/>
            <person name="Abate D."/>
            <person name="Pollastro S."/>
            <person name="Romanazzi G."/>
            <person name="Faretra F."/>
        </authorList>
    </citation>
    <scope>NUCLEOTIDE SEQUENCE [LARGE SCALE GENOMIC DNA]</scope>
    <source>
        <strain evidence="6 7">Mfrc123</strain>
    </source>
</reference>
<accession>A0A5M9J8X9</accession>
<dbReference type="PANTHER" id="PTHR13191:SF0">
    <property type="entry name" value="RIBOSOMAL RNA-PROCESSING PROTEIN 7 HOMOLOG A-RELATED"/>
    <property type="match status" value="1"/>
</dbReference>
<dbReference type="GO" id="GO:0032545">
    <property type="term" value="C:CURI complex"/>
    <property type="evidence" value="ECO:0007669"/>
    <property type="project" value="TreeGrafter"/>
</dbReference>
<dbReference type="Pfam" id="PF12923">
    <property type="entry name" value="RRP7"/>
    <property type="match status" value="1"/>
</dbReference>
<dbReference type="PANTHER" id="PTHR13191">
    <property type="entry name" value="RIBOSOMAL RNA PROCESSING PROTEIN 7-RELATED"/>
    <property type="match status" value="1"/>
</dbReference>
<evidence type="ECO:0000256" key="3">
    <source>
        <dbReference type="SAM" id="MobiDB-lite"/>
    </source>
</evidence>
<feature type="region of interest" description="Disordered" evidence="3">
    <location>
        <begin position="234"/>
        <end position="257"/>
    </location>
</feature>
<dbReference type="GO" id="GO:0003676">
    <property type="term" value="F:nucleic acid binding"/>
    <property type="evidence" value="ECO:0007669"/>
    <property type="project" value="InterPro"/>
</dbReference>
<comment type="caution">
    <text evidence="6">The sequence shown here is derived from an EMBL/GenBank/DDBJ whole genome shotgun (WGS) entry which is preliminary data.</text>
</comment>
<dbReference type="GO" id="GO:0034456">
    <property type="term" value="C:UTP-C complex"/>
    <property type="evidence" value="ECO:0007669"/>
    <property type="project" value="TreeGrafter"/>
</dbReference>
<feature type="domain" description="Ribosomal RNA-processing protein 7 C-terminal" evidence="4">
    <location>
        <begin position="187"/>
        <end position="286"/>
    </location>
</feature>
<dbReference type="InterPro" id="IPR012677">
    <property type="entry name" value="Nucleotide-bd_a/b_plait_sf"/>
</dbReference>
<evidence type="ECO:0000256" key="2">
    <source>
        <dbReference type="SAM" id="Coils"/>
    </source>
</evidence>
<keyword evidence="7" id="KW-1185">Reference proteome</keyword>
<feature type="coiled-coil region" evidence="2">
    <location>
        <begin position="451"/>
        <end position="478"/>
    </location>
</feature>
<feature type="region of interest" description="Disordered" evidence="3">
    <location>
        <begin position="389"/>
        <end position="440"/>
    </location>
</feature>
<organism evidence="6 7">
    <name type="scientific">Monilinia fructicola</name>
    <name type="common">Brown rot fungus</name>
    <name type="synonym">Ciboria fructicola</name>
    <dbReference type="NCBI Taxonomy" id="38448"/>
    <lineage>
        <taxon>Eukaryota</taxon>
        <taxon>Fungi</taxon>
        <taxon>Dikarya</taxon>
        <taxon>Ascomycota</taxon>
        <taxon>Pezizomycotina</taxon>
        <taxon>Leotiomycetes</taxon>
        <taxon>Helotiales</taxon>
        <taxon>Sclerotiniaceae</taxon>
        <taxon>Monilinia</taxon>
    </lineage>
</organism>
<protein>
    <recommendedName>
        <fullName evidence="8">RRM domain-containing protein</fullName>
    </recommendedName>
</protein>
<feature type="domain" description="Rrp7 RRM-like N-terminal" evidence="5">
    <location>
        <begin position="12"/>
        <end position="182"/>
    </location>
</feature>
<evidence type="ECO:0000256" key="1">
    <source>
        <dbReference type="ARBA" id="ARBA00006110"/>
    </source>
</evidence>
<dbReference type="SUPFAM" id="SSF54928">
    <property type="entry name" value="RNA-binding domain, RBD"/>
    <property type="match status" value="1"/>
</dbReference>
<dbReference type="InterPro" id="IPR040447">
    <property type="entry name" value="RRM_Rrp7"/>
</dbReference>
<dbReference type="Proteomes" id="UP000322873">
    <property type="component" value="Unassembled WGS sequence"/>
</dbReference>
<dbReference type="EMBL" id="VICG01000014">
    <property type="protein sequence ID" value="KAA8564990.1"/>
    <property type="molecule type" value="Genomic_DNA"/>
</dbReference>
<name>A0A5M9J8X9_MONFR</name>
<dbReference type="GO" id="GO:0000028">
    <property type="term" value="P:ribosomal small subunit assembly"/>
    <property type="evidence" value="ECO:0007669"/>
    <property type="project" value="TreeGrafter"/>
</dbReference>
<evidence type="ECO:0000259" key="5">
    <source>
        <dbReference type="Pfam" id="PF17799"/>
    </source>
</evidence>
<dbReference type="AlphaFoldDB" id="A0A5M9J8X9"/>
<feature type="compositionally biased region" description="Basic and acidic residues" evidence="3">
    <location>
        <begin position="243"/>
        <end position="257"/>
    </location>
</feature>